<name>A0ABY4SI96_AQUTE</name>
<evidence type="ECO:0000256" key="2">
    <source>
        <dbReference type="SAM" id="SignalP"/>
    </source>
</evidence>
<feature type="region of interest" description="Disordered" evidence="1">
    <location>
        <begin position="30"/>
        <end position="59"/>
    </location>
</feature>
<dbReference type="PANTHER" id="PTHR38591">
    <property type="entry name" value="HYDROLASE"/>
    <property type="match status" value="1"/>
</dbReference>
<keyword evidence="2" id="KW-0732">Signal</keyword>
<dbReference type="EMBL" id="CP097636">
    <property type="protein sequence ID" value="URI11652.1"/>
    <property type="molecule type" value="Genomic_DNA"/>
</dbReference>
<dbReference type="PANTHER" id="PTHR38591:SF1">
    <property type="entry name" value="BLL1000 PROTEIN"/>
    <property type="match status" value="1"/>
</dbReference>
<dbReference type="Gene3D" id="2.40.370.10">
    <property type="entry name" value="AttH-like domain"/>
    <property type="match status" value="2"/>
</dbReference>
<feature type="signal peptide" evidence="2">
    <location>
        <begin position="1"/>
        <end position="30"/>
    </location>
</feature>
<feature type="domain" description="AttH" evidence="3">
    <location>
        <begin position="65"/>
        <end position="254"/>
    </location>
</feature>
<dbReference type="InterPro" id="IPR010791">
    <property type="entry name" value="AttH_dom"/>
</dbReference>
<dbReference type="RefSeq" id="WP_250199844.1">
    <property type="nucleotide sequence ID" value="NZ_CP097636.1"/>
</dbReference>
<dbReference type="InterPro" id="IPR006311">
    <property type="entry name" value="TAT_signal"/>
</dbReference>
<evidence type="ECO:0000313" key="4">
    <source>
        <dbReference type="EMBL" id="URI11652.1"/>
    </source>
</evidence>
<evidence type="ECO:0000259" key="3">
    <source>
        <dbReference type="Pfam" id="PF07143"/>
    </source>
</evidence>
<feature type="chain" id="PRO_5045896756" evidence="2">
    <location>
        <begin position="31"/>
        <end position="395"/>
    </location>
</feature>
<sequence>MNERRLLLRWCALAGLPALPGLLLPTRAPAAVPRPDTPDTPPRTVLAPRPLRFPQDHGAHPDSRTEWWYATGWLRPQASAASDRNDDLVGFQLTFFRSRTDLAGGNRSRFAATQLLFAHAAVSDLAGRRLVHAERIARWNGDPQAPRVAAALADTDVRLNDWHFRREGPVERSVYSARLADRDAGFGFELQLATTQPLLLQGDAGWSRKGPNEDEASHYYSQPQLAVQGTLALKAGAAPQPVRGTAWLDHEWSETLLNPDAVGWDWIGMNLDDGSALTAFQLRRRNGTALWAGGSFRAAGGAVRAFKADEVRFVPGRSWTSPATRSVYPVQWTVETPAGRFEVRALIDAQELDSRASTGSIYWEGLSELLDAASGRRVGRGYLEMTGRASPLRLG</sequence>
<evidence type="ECO:0000256" key="1">
    <source>
        <dbReference type="SAM" id="MobiDB-lite"/>
    </source>
</evidence>
<accession>A0ABY4SI96</accession>
<organism evidence="4 5">
    <name type="scientific">Aquincola tertiaricarbonis</name>
    <dbReference type="NCBI Taxonomy" id="391953"/>
    <lineage>
        <taxon>Bacteria</taxon>
        <taxon>Pseudomonadati</taxon>
        <taxon>Pseudomonadota</taxon>
        <taxon>Betaproteobacteria</taxon>
        <taxon>Burkholderiales</taxon>
        <taxon>Sphaerotilaceae</taxon>
        <taxon>Aquincola</taxon>
    </lineage>
</organism>
<dbReference type="PROSITE" id="PS51318">
    <property type="entry name" value="TAT"/>
    <property type="match status" value="1"/>
</dbReference>
<dbReference type="Pfam" id="PF17186">
    <property type="entry name" value="Lipocalin_9"/>
    <property type="match status" value="1"/>
</dbReference>
<gene>
    <name evidence="4" type="ORF">MW290_22265</name>
</gene>
<keyword evidence="5" id="KW-1185">Reference proteome</keyword>
<dbReference type="SUPFAM" id="SSF159245">
    <property type="entry name" value="AttH-like"/>
    <property type="match status" value="1"/>
</dbReference>
<reference evidence="4" key="1">
    <citation type="submission" date="2022-05" db="EMBL/GenBank/DDBJ databases">
        <title>An RpoN-dependent PEP-CTERM gene is involved in floc formation of an Aquincola tertiaricarbonis strain.</title>
        <authorList>
            <person name="Qiu D."/>
            <person name="Xia M."/>
        </authorList>
    </citation>
    <scope>NUCLEOTIDE SEQUENCE</scope>
    <source>
        <strain evidence="4">RN12</strain>
    </source>
</reference>
<dbReference type="InterPro" id="IPR023374">
    <property type="entry name" value="AttH-like_dom_sf"/>
</dbReference>
<dbReference type="Proteomes" id="UP001056201">
    <property type="component" value="Chromosome 2"/>
</dbReference>
<proteinExistence type="predicted"/>
<dbReference type="Pfam" id="PF07143">
    <property type="entry name" value="CrtC"/>
    <property type="match status" value="1"/>
</dbReference>
<protein>
    <submittedName>
        <fullName evidence="4">Carotenoid 1,2-hydratase</fullName>
    </submittedName>
</protein>
<evidence type="ECO:0000313" key="5">
    <source>
        <dbReference type="Proteomes" id="UP001056201"/>
    </source>
</evidence>